<dbReference type="InterPro" id="IPR048406">
    <property type="entry name" value="GldM_Ig-like-2"/>
</dbReference>
<dbReference type="Pfam" id="PF21602">
    <property type="entry name" value="GldM_3rd"/>
    <property type="match status" value="1"/>
</dbReference>
<dbReference type="InterPro" id="IPR019859">
    <property type="entry name" value="Motility-assoc_prot_GldM"/>
</dbReference>
<evidence type="ECO:0000313" key="5">
    <source>
        <dbReference type="EMBL" id="OEJ99214.1"/>
    </source>
</evidence>
<organism evidence="5 6">
    <name type="scientific">Flavivirga aquatica</name>
    <dbReference type="NCBI Taxonomy" id="1849968"/>
    <lineage>
        <taxon>Bacteria</taxon>
        <taxon>Pseudomonadati</taxon>
        <taxon>Bacteroidota</taxon>
        <taxon>Flavobacteriia</taxon>
        <taxon>Flavobacteriales</taxon>
        <taxon>Flavobacteriaceae</taxon>
        <taxon>Flavivirga</taxon>
    </lineage>
</organism>
<reference evidence="5 6" key="1">
    <citation type="submission" date="2016-05" db="EMBL/GenBank/DDBJ databases">
        <title>Draft Genome Sequence of Algibacter sp. Strain SK-16 Isolated from the Surface Water of Aburatsubo Inlet.</title>
        <authorList>
            <person name="Wong S.-K."/>
            <person name="Yoshizawa S."/>
            <person name="Nakajima Y."/>
            <person name="Ogura Y."/>
            <person name="Tetsuya H."/>
            <person name="Hamasaki K."/>
        </authorList>
    </citation>
    <scope>NUCLEOTIDE SEQUENCE [LARGE SCALE GENOMIC DNA]</scope>
    <source>
        <strain evidence="5 6">SK-16</strain>
    </source>
</reference>
<dbReference type="InterPro" id="IPR022719">
    <property type="entry name" value="Motility-assoc_prot_GldM_C"/>
</dbReference>
<feature type="domain" description="Gliding motility-associated protein GldM C-terminal" evidence="1">
    <location>
        <begin position="415"/>
        <end position="518"/>
    </location>
</feature>
<dbReference type="STRING" id="1849968.A8C32_08575"/>
<evidence type="ECO:0000259" key="2">
    <source>
        <dbReference type="Pfam" id="PF12081"/>
    </source>
</evidence>
<dbReference type="EMBL" id="MDJD01000054">
    <property type="protein sequence ID" value="OEJ99214.1"/>
    <property type="molecule type" value="Genomic_DNA"/>
</dbReference>
<gene>
    <name evidence="5" type="ORF">A8C32_08575</name>
</gene>
<dbReference type="Pfam" id="PF12081">
    <property type="entry name" value="GldM_1st"/>
    <property type="match status" value="1"/>
</dbReference>
<accession>A0A1E5SJB8</accession>
<feature type="domain" description="Gliding motility-associated protein GldM second immunoglobulin-like" evidence="4">
    <location>
        <begin position="332"/>
        <end position="412"/>
    </location>
</feature>
<dbReference type="RefSeq" id="WP_069831896.1">
    <property type="nucleotide sequence ID" value="NZ_MDJD01000054.1"/>
</dbReference>
<evidence type="ECO:0000259" key="4">
    <source>
        <dbReference type="Pfam" id="PF21602"/>
    </source>
</evidence>
<proteinExistence type="predicted"/>
<dbReference type="Pfam" id="PF12080">
    <property type="entry name" value="GldM_4th"/>
    <property type="match status" value="1"/>
</dbReference>
<name>A0A1E5SJB8_9FLAO</name>
<dbReference type="AlphaFoldDB" id="A0A1E5SJB8"/>
<dbReference type="NCBIfam" id="TIGR03517">
    <property type="entry name" value="GldM_gliding"/>
    <property type="match status" value="1"/>
</dbReference>
<feature type="domain" description="Gliding motility-associated protein GldM N-terminal" evidence="2">
    <location>
        <begin position="31"/>
        <end position="220"/>
    </location>
</feature>
<dbReference type="Proteomes" id="UP000095713">
    <property type="component" value="Unassembled WGS sequence"/>
</dbReference>
<keyword evidence="6" id="KW-1185">Reference proteome</keyword>
<dbReference type="Pfam" id="PF21601">
    <property type="entry name" value="GldM_2nd"/>
    <property type="match status" value="1"/>
</dbReference>
<evidence type="ECO:0000313" key="6">
    <source>
        <dbReference type="Proteomes" id="UP000095713"/>
    </source>
</evidence>
<evidence type="ECO:0000259" key="1">
    <source>
        <dbReference type="Pfam" id="PF12080"/>
    </source>
</evidence>
<evidence type="ECO:0000259" key="3">
    <source>
        <dbReference type="Pfam" id="PF21601"/>
    </source>
</evidence>
<dbReference type="OrthoDB" id="1490890at2"/>
<protein>
    <submittedName>
        <fullName evidence="5">Gliding motility protein GldM</fullName>
    </submittedName>
</protein>
<dbReference type="InterPro" id="IPR048405">
    <property type="entry name" value="GldM_Ig-like-1"/>
</dbReference>
<sequence>MAGGNLSPRQKMINLMYLIFIAMLALNMSKEVLSAFGLMNQKLTESNEAATVRNESFVAGLDQKATDQPEKYEPLKDKAHQLDKLASDFNTYLEDLKGKMTSTVDDPTDYEIMDKGDYLDQNFFKGDKLKPAGEEFLSKVNSFREGVVTLLQDQKGMEDIVKDVKEKFSTEEETNRDGIKIDWLDYNYKGFPLVASLTKMTQLQADIKTTESEVLSNMLQGTLSSEVSMTNYTTLMETTKSAYFNGEKFDGQIVLGRKDASTKPKRVELQLDGRDLKEDQYTIEDGKVKLNIGTGRPGEHKITGNLIFGEDGEEIEVAVNSSFATVSKPNAATISADKMNVVYRGVKNPMTISFAGVPDNKVSASAQGLSRKSGSKYIMDATRIKGREVTINVSGTLPDGQKVSDRAKFRIKDLPKPTGTLRGEDGALKMQRTSLQISTIGAKFDDFDFELPLRVTSFKFKVPGQPTISVKGNKLDSRAKGALRKAKRGSGVQIFDIVARATGVSVKLKKVSPVFVEITN</sequence>
<comment type="caution">
    <text evidence="5">The sequence shown here is derived from an EMBL/GenBank/DDBJ whole genome shotgun (WGS) entry which is preliminary data.</text>
</comment>
<feature type="domain" description="Gliding motility-associated protein GldM first immunoglobulin-like" evidence="3">
    <location>
        <begin position="224"/>
        <end position="326"/>
    </location>
</feature>
<dbReference type="InterPro" id="IPR022720">
    <property type="entry name" value="Motility-assoc_prot_GldM_N"/>
</dbReference>